<comment type="caution">
    <text evidence="8">The sequence shown here is derived from an EMBL/GenBank/DDBJ whole genome shotgun (WGS) entry which is preliminary data.</text>
</comment>
<evidence type="ECO:0000256" key="3">
    <source>
        <dbReference type="ARBA" id="ARBA00022448"/>
    </source>
</evidence>
<gene>
    <name evidence="8" type="ORF">FNA46_15275</name>
</gene>
<evidence type="ECO:0000259" key="6">
    <source>
        <dbReference type="Pfam" id="PF25954"/>
    </source>
</evidence>
<dbReference type="Pfam" id="PF25967">
    <property type="entry name" value="RND-MFP_C"/>
    <property type="match status" value="1"/>
</dbReference>
<evidence type="ECO:0000256" key="4">
    <source>
        <dbReference type="SAM" id="MobiDB-lite"/>
    </source>
</evidence>
<reference evidence="8 9" key="1">
    <citation type="submission" date="2019-07" db="EMBL/GenBank/DDBJ databases">
        <title>Ln-dependent methylotrophs.</title>
        <authorList>
            <person name="Tani A."/>
        </authorList>
    </citation>
    <scope>NUCLEOTIDE SEQUENCE [LARGE SCALE GENOMIC DNA]</scope>
    <source>
        <strain evidence="8 9">SM12</strain>
    </source>
</reference>
<dbReference type="Pfam" id="PF25917">
    <property type="entry name" value="BSH_RND"/>
    <property type="match status" value="1"/>
</dbReference>
<dbReference type="Gene3D" id="1.10.287.470">
    <property type="entry name" value="Helix hairpin bin"/>
    <property type="match status" value="1"/>
</dbReference>
<dbReference type="PANTHER" id="PTHR30469:SF11">
    <property type="entry name" value="BLL4320 PROTEIN"/>
    <property type="match status" value="1"/>
</dbReference>
<feature type="domain" description="CusB-like beta-barrel" evidence="6">
    <location>
        <begin position="246"/>
        <end position="314"/>
    </location>
</feature>
<dbReference type="EMBL" id="VJMG01000043">
    <property type="protein sequence ID" value="TRL37467.1"/>
    <property type="molecule type" value="Genomic_DNA"/>
</dbReference>
<evidence type="ECO:0000259" key="7">
    <source>
        <dbReference type="Pfam" id="PF25967"/>
    </source>
</evidence>
<dbReference type="Gene3D" id="2.40.50.100">
    <property type="match status" value="1"/>
</dbReference>
<organism evidence="8 9">
    <name type="scientific">Rhizobium straminoryzae</name>
    <dbReference type="NCBI Taxonomy" id="1387186"/>
    <lineage>
        <taxon>Bacteria</taxon>
        <taxon>Pseudomonadati</taxon>
        <taxon>Pseudomonadota</taxon>
        <taxon>Alphaproteobacteria</taxon>
        <taxon>Hyphomicrobiales</taxon>
        <taxon>Rhizobiaceae</taxon>
        <taxon>Rhizobium/Agrobacterium group</taxon>
        <taxon>Rhizobium</taxon>
    </lineage>
</organism>
<dbReference type="AlphaFoldDB" id="A0A549T6G4"/>
<dbReference type="RefSeq" id="WP_143126073.1">
    <property type="nucleotide sequence ID" value="NZ_VJMG01000043.1"/>
</dbReference>
<feature type="domain" description="Multidrug resistance protein MdtA-like C-terminal permuted SH3" evidence="7">
    <location>
        <begin position="329"/>
        <end position="380"/>
    </location>
</feature>
<feature type="domain" description="Multidrug resistance protein MdtA-like barrel-sandwich hybrid" evidence="5">
    <location>
        <begin position="114"/>
        <end position="228"/>
    </location>
</feature>
<dbReference type="Gene3D" id="2.40.30.170">
    <property type="match status" value="1"/>
</dbReference>
<dbReference type="FunFam" id="2.40.30.170:FF:000010">
    <property type="entry name" value="Efflux RND transporter periplasmic adaptor subunit"/>
    <property type="match status" value="1"/>
</dbReference>
<dbReference type="InterPro" id="IPR006143">
    <property type="entry name" value="RND_pump_MFP"/>
</dbReference>
<comment type="subcellular location">
    <subcellularLocation>
        <location evidence="1">Cell envelope</location>
    </subcellularLocation>
</comment>
<evidence type="ECO:0000259" key="5">
    <source>
        <dbReference type="Pfam" id="PF25917"/>
    </source>
</evidence>
<evidence type="ECO:0000313" key="9">
    <source>
        <dbReference type="Proteomes" id="UP000316801"/>
    </source>
</evidence>
<dbReference type="InterPro" id="IPR058627">
    <property type="entry name" value="MdtA-like_C"/>
</dbReference>
<feature type="compositionally biased region" description="Low complexity" evidence="4">
    <location>
        <begin position="64"/>
        <end position="73"/>
    </location>
</feature>
<proteinExistence type="inferred from homology"/>
<protein>
    <submittedName>
        <fullName evidence="8">Efflux RND transporter periplasmic adaptor subunit</fullName>
    </submittedName>
</protein>
<dbReference type="Gene3D" id="2.40.420.20">
    <property type="match status" value="1"/>
</dbReference>
<dbReference type="InterPro" id="IPR058792">
    <property type="entry name" value="Beta-barrel_RND_2"/>
</dbReference>
<dbReference type="Pfam" id="PF25954">
    <property type="entry name" value="Beta-barrel_RND_2"/>
    <property type="match status" value="1"/>
</dbReference>
<comment type="similarity">
    <text evidence="2">Belongs to the membrane fusion protein (MFP) (TC 8.A.1) family.</text>
</comment>
<dbReference type="Proteomes" id="UP000316801">
    <property type="component" value="Unassembled WGS sequence"/>
</dbReference>
<evidence type="ECO:0000313" key="8">
    <source>
        <dbReference type="EMBL" id="TRL37467.1"/>
    </source>
</evidence>
<sequence length="403" mass="43119">MRIWKQVTLSLAVLSGGLCLWLFVRPDAASTLVNLGVPRPLVSFLAPAGQGTGAQGTGKPSLPSGAQQVAQGAGQAGQGSGAARGVLVVTRQVETGTVNDHLNAIGDGQAIQSVVVMPQASGTVTEIRVASGQKVRKGDILARLDDDEQRIERDKAQVALRSAVEKSQSYRNLQSVARLDVLDAQIAEESARLALGTAELNLRRRDIVAPIDGVAGIVAVNIGDNVTPQTSIVMLDDRSQILVDFWAPERFVTQLKPGLAVEANAVSRPGQTFRGEVQSIDNRVDSASRTIRVRARIDNASDLLRAGMSFSVAMRFPGDSYPAVDPLSVQWDAEGAYVWAVEEAKARKVRVKIIQRNPDRVLVEAALEGDDHVVTEGLQRVREGQPLRVQGASPQKVAEAQRT</sequence>
<dbReference type="InterPro" id="IPR058625">
    <property type="entry name" value="MdtA-like_BSH"/>
</dbReference>
<dbReference type="SUPFAM" id="SSF111369">
    <property type="entry name" value="HlyD-like secretion proteins"/>
    <property type="match status" value="1"/>
</dbReference>
<name>A0A549T6G4_9HYPH</name>
<accession>A0A549T6G4</accession>
<dbReference type="PANTHER" id="PTHR30469">
    <property type="entry name" value="MULTIDRUG RESISTANCE PROTEIN MDTA"/>
    <property type="match status" value="1"/>
</dbReference>
<evidence type="ECO:0000256" key="1">
    <source>
        <dbReference type="ARBA" id="ARBA00004196"/>
    </source>
</evidence>
<feature type="region of interest" description="Disordered" evidence="4">
    <location>
        <begin position="384"/>
        <end position="403"/>
    </location>
</feature>
<evidence type="ECO:0000256" key="2">
    <source>
        <dbReference type="ARBA" id="ARBA00009477"/>
    </source>
</evidence>
<dbReference type="GO" id="GO:1990281">
    <property type="term" value="C:efflux pump complex"/>
    <property type="evidence" value="ECO:0007669"/>
    <property type="project" value="TreeGrafter"/>
</dbReference>
<keyword evidence="3" id="KW-0813">Transport</keyword>
<feature type="region of interest" description="Disordered" evidence="4">
    <location>
        <begin position="49"/>
        <end position="79"/>
    </location>
</feature>
<dbReference type="GO" id="GO:0015562">
    <property type="term" value="F:efflux transmembrane transporter activity"/>
    <property type="evidence" value="ECO:0007669"/>
    <property type="project" value="TreeGrafter"/>
</dbReference>
<keyword evidence="9" id="KW-1185">Reference proteome</keyword>
<dbReference type="NCBIfam" id="TIGR01730">
    <property type="entry name" value="RND_mfp"/>
    <property type="match status" value="1"/>
</dbReference>